<dbReference type="EMBL" id="BAABIE010000026">
    <property type="protein sequence ID" value="GAA4758790.1"/>
    <property type="molecule type" value="Genomic_DNA"/>
</dbReference>
<dbReference type="Proteomes" id="UP001500822">
    <property type="component" value="Unassembled WGS sequence"/>
</dbReference>
<feature type="domain" description="Gp28/Gp37-like" evidence="1">
    <location>
        <begin position="31"/>
        <end position="517"/>
    </location>
</feature>
<evidence type="ECO:0000313" key="2">
    <source>
        <dbReference type="EMBL" id="GAA4758790.1"/>
    </source>
</evidence>
<sequence>MTLAAQIEQIITDVDDQFADVTEQLSLGPVVYLYDGNQRLQHVVFDPIEATAEDVENAAGAVTVTIPASHPAAEWLMDEAGRRRRGEGVNVHLEYRVGGTRVSGRVSPELGITAERLDTGEDVVRAAAVGEYKNLEMVRVWSNPWLPAIFQFPRIFLLAGPAIWVLKVSLFVNLLRLFGSLWQLPDDPMNPMSWLSGLDMSTWDIVIKPTTLLTDMAAGTVWAVAASRFRSWAEMAAPILDDAELTVTTGRWRAGDPEPWPGAVVKDGALIVDIVDHSRHREGAVRGGTIFDGMTRTIRESVGDLIEDVETAFAGAPSSDVADAWRSVMTTAPGWPTVHIAADEDSRPTVVRRPPGAVHLTMGGQSAPGVNEGISATVQSVGDLVTSNINVSGYGIGPQGGAIDTLLKPLYTDTVAAWLSAKLIARRNQVGSSHFLEDFISLPGKCYTISTLMALRAGERATRGDEAVTAQFPTDSPWILGQPGHGHAWTGSPVSFEVPGSLSRDIHVERIKKTAAVFTENAADDGLFRAAEIGRKDPTDPFETVLSRIKGLADIATDAGVW</sequence>
<keyword evidence="3" id="KW-1185">Reference proteome</keyword>
<dbReference type="InterPro" id="IPR029432">
    <property type="entry name" value="Gp28/Gp37-like_dom"/>
</dbReference>
<dbReference type="Pfam" id="PF14594">
    <property type="entry name" value="Sipho_Gp37"/>
    <property type="match status" value="1"/>
</dbReference>
<name>A0ABP8ZK18_9ACTN</name>
<organism evidence="2 3">
    <name type="scientific">Gordonia alkaliphila</name>
    <dbReference type="NCBI Taxonomy" id="1053547"/>
    <lineage>
        <taxon>Bacteria</taxon>
        <taxon>Bacillati</taxon>
        <taxon>Actinomycetota</taxon>
        <taxon>Actinomycetes</taxon>
        <taxon>Mycobacteriales</taxon>
        <taxon>Gordoniaceae</taxon>
        <taxon>Gordonia</taxon>
    </lineage>
</organism>
<proteinExistence type="predicted"/>
<evidence type="ECO:0000313" key="3">
    <source>
        <dbReference type="Proteomes" id="UP001500822"/>
    </source>
</evidence>
<dbReference type="RefSeq" id="WP_345314432.1">
    <property type="nucleotide sequence ID" value="NZ_BAABIE010000026.1"/>
</dbReference>
<protein>
    <recommendedName>
        <fullName evidence="1">Gp28/Gp37-like domain-containing protein</fullName>
    </recommendedName>
</protein>
<gene>
    <name evidence="2" type="ORF">GCM10023217_34090</name>
</gene>
<comment type="caution">
    <text evidence="2">The sequence shown here is derived from an EMBL/GenBank/DDBJ whole genome shotgun (WGS) entry which is preliminary data.</text>
</comment>
<accession>A0ABP8ZK18</accession>
<evidence type="ECO:0000259" key="1">
    <source>
        <dbReference type="Pfam" id="PF14594"/>
    </source>
</evidence>
<reference evidence="3" key="1">
    <citation type="journal article" date="2019" name="Int. J. Syst. Evol. Microbiol.">
        <title>The Global Catalogue of Microorganisms (GCM) 10K type strain sequencing project: providing services to taxonomists for standard genome sequencing and annotation.</title>
        <authorList>
            <consortium name="The Broad Institute Genomics Platform"/>
            <consortium name="The Broad Institute Genome Sequencing Center for Infectious Disease"/>
            <person name="Wu L."/>
            <person name="Ma J."/>
        </authorList>
    </citation>
    <scope>NUCLEOTIDE SEQUENCE [LARGE SCALE GENOMIC DNA]</scope>
    <source>
        <strain evidence="3">JCM 18077</strain>
    </source>
</reference>